<evidence type="ECO:0000256" key="1">
    <source>
        <dbReference type="ARBA" id="ARBA00003701"/>
    </source>
</evidence>
<evidence type="ECO:0000313" key="7">
    <source>
        <dbReference type="EMBL" id="CAE0493485.1"/>
    </source>
</evidence>
<dbReference type="PANTHER" id="PTHR11571">
    <property type="entry name" value="GLUTATHIONE S-TRANSFERASE"/>
    <property type="match status" value="1"/>
</dbReference>
<dbReference type="InterPro" id="IPR036282">
    <property type="entry name" value="Glutathione-S-Trfase_C_sf"/>
</dbReference>
<dbReference type="SUPFAM" id="SSF47616">
    <property type="entry name" value="GST C-terminal domain-like"/>
    <property type="match status" value="1"/>
</dbReference>
<evidence type="ECO:0000256" key="5">
    <source>
        <dbReference type="ARBA" id="ARBA00047960"/>
    </source>
</evidence>
<reference evidence="7" key="1">
    <citation type="submission" date="2021-01" db="EMBL/GenBank/DDBJ databases">
        <authorList>
            <person name="Corre E."/>
            <person name="Pelletier E."/>
            <person name="Niang G."/>
            <person name="Scheremetjew M."/>
            <person name="Finn R."/>
            <person name="Kale V."/>
            <person name="Holt S."/>
            <person name="Cochrane G."/>
            <person name="Meng A."/>
            <person name="Brown T."/>
            <person name="Cohen L."/>
        </authorList>
    </citation>
    <scope>NUCLEOTIDE SEQUENCE</scope>
    <source>
        <strain evidence="7">CCMP1320</strain>
    </source>
</reference>
<evidence type="ECO:0000256" key="2">
    <source>
        <dbReference type="ARBA" id="ARBA00005861"/>
    </source>
</evidence>
<evidence type="ECO:0000256" key="3">
    <source>
        <dbReference type="ARBA" id="ARBA00012452"/>
    </source>
</evidence>
<dbReference type="SFLD" id="SFLDS00019">
    <property type="entry name" value="Glutathione_Transferase_(cytos"/>
    <property type="match status" value="1"/>
</dbReference>
<evidence type="ECO:0000259" key="6">
    <source>
        <dbReference type="PROSITE" id="PS50404"/>
    </source>
</evidence>
<dbReference type="EMBL" id="HBIP01014713">
    <property type="protein sequence ID" value="CAE0493485.1"/>
    <property type="molecule type" value="Transcribed_RNA"/>
</dbReference>
<dbReference type="InterPro" id="IPR036249">
    <property type="entry name" value="Thioredoxin-like_sf"/>
</dbReference>
<dbReference type="PANTHER" id="PTHR11571:SF222">
    <property type="entry name" value="GLUTATHIONE TRANSFERASE"/>
    <property type="match status" value="1"/>
</dbReference>
<name>A0A7S3QUN5_DUNTE</name>
<dbReference type="AlphaFoldDB" id="A0A7S3QUN5"/>
<dbReference type="Pfam" id="PF02798">
    <property type="entry name" value="GST_N"/>
    <property type="match status" value="1"/>
</dbReference>
<dbReference type="InterPro" id="IPR050213">
    <property type="entry name" value="GST_superfamily"/>
</dbReference>
<dbReference type="InterPro" id="IPR004045">
    <property type="entry name" value="Glutathione_S-Trfase_N"/>
</dbReference>
<dbReference type="Gene3D" id="3.40.30.10">
    <property type="entry name" value="Glutaredoxin"/>
    <property type="match status" value="1"/>
</dbReference>
<gene>
    <name evidence="7" type="ORF">DTER00134_LOCUS8558</name>
</gene>
<keyword evidence="4" id="KW-0808">Transferase</keyword>
<evidence type="ECO:0000256" key="4">
    <source>
        <dbReference type="ARBA" id="ARBA00022679"/>
    </source>
</evidence>
<organism evidence="7">
    <name type="scientific">Dunaliella tertiolecta</name>
    <name type="common">Green alga</name>
    <dbReference type="NCBI Taxonomy" id="3047"/>
    <lineage>
        <taxon>Eukaryota</taxon>
        <taxon>Viridiplantae</taxon>
        <taxon>Chlorophyta</taxon>
        <taxon>core chlorophytes</taxon>
        <taxon>Chlorophyceae</taxon>
        <taxon>CS clade</taxon>
        <taxon>Chlamydomonadales</taxon>
        <taxon>Dunaliellaceae</taxon>
        <taxon>Dunaliella</taxon>
    </lineage>
</organism>
<dbReference type="GO" id="GO:0006749">
    <property type="term" value="P:glutathione metabolic process"/>
    <property type="evidence" value="ECO:0007669"/>
    <property type="project" value="TreeGrafter"/>
</dbReference>
<feature type="domain" description="GST N-terminal" evidence="6">
    <location>
        <begin position="6"/>
        <end position="83"/>
    </location>
</feature>
<dbReference type="GO" id="GO:0004364">
    <property type="term" value="F:glutathione transferase activity"/>
    <property type="evidence" value="ECO:0007669"/>
    <property type="project" value="UniProtKB-EC"/>
</dbReference>
<dbReference type="PROSITE" id="PS50404">
    <property type="entry name" value="GST_NTER"/>
    <property type="match status" value="1"/>
</dbReference>
<accession>A0A7S3QUN5</accession>
<comment type="function">
    <text evidence="1">Conjugation of reduced glutathione to a wide number of exogenous and endogenous hydrophobic electrophiles.</text>
</comment>
<dbReference type="SUPFAM" id="SSF52833">
    <property type="entry name" value="Thioredoxin-like"/>
    <property type="match status" value="1"/>
</dbReference>
<proteinExistence type="inferred from homology"/>
<protein>
    <recommendedName>
        <fullName evidence="3">glutathione transferase</fullName>
        <ecNumber evidence="3">2.5.1.18</ecNumber>
    </recommendedName>
</protein>
<dbReference type="InterPro" id="IPR040079">
    <property type="entry name" value="Glutathione_S-Trfase"/>
</dbReference>
<dbReference type="CDD" id="cd03039">
    <property type="entry name" value="GST_N_Sigma_like"/>
    <property type="match status" value="1"/>
</dbReference>
<comment type="similarity">
    <text evidence="2">Belongs to the GST superfamily. Mu family.</text>
</comment>
<dbReference type="EC" id="2.5.1.18" evidence="3"/>
<dbReference type="Gene3D" id="1.20.1050.10">
    <property type="match status" value="1"/>
</dbReference>
<sequence>MAKVGGKPVIVYWPLRGRAEVMRLALSLANQDWIEQTVDYAAMKSDKEAFPFGQAPAYKDGGLHILQSGTILRYIARKYDLEGKSDEELVINDMAMETVESLLGKYLTLIYQDQLSDAAKENFVKNHISKENIHGRNGGAHIDYLEWFLRKSGKPFITGDRCCIGDLAIWWVC</sequence>
<comment type="catalytic activity">
    <reaction evidence="5">
        <text>RX + glutathione = an S-substituted glutathione + a halide anion + H(+)</text>
        <dbReference type="Rhea" id="RHEA:16437"/>
        <dbReference type="ChEBI" id="CHEBI:15378"/>
        <dbReference type="ChEBI" id="CHEBI:16042"/>
        <dbReference type="ChEBI" id="CHEBI:17792"/>
        <dbReference type="ChEBI" id="CHEBI:57925"/>
        <dbReference type="ChEBI" id="CHEBI:90779"/>
        <dbReference type="EC" id="2.5.1.18"/>
    </reaction>
</comment>